<name>A0A9J6B0W0_SOLCO</name>
<protein>
    <submittedName>
        <fullName evidence="1">Uncharacterized protein</fullName>
    </submittedName>
</protein>
<evidence type="ECO:0000313" key="2">
    <source>
        <dbReference type="Proteomes" id="UP000824120"/>
    </source>
</evidence>
<proteinExistence type="predicted"/>
<evidence type="ECO:0000313" key="1">
    <source>
        <dbReference type="EMBL" id="KAG5630366.1"/>
    </source>
</evidence>
<reference evidence="1 2" key="1">
    <citation type="submission" date="2020-09" db="EMBL/GenBank/DDBJ databases">
        <title>De no assembly of potato wild relative species, Solanum commersonii.</title>
        <authorList>
            <person name="Cho K."/>
        </authorList>
    </citation>
    <scope>NUCLEOTIDE SEQUENCE [LARGE SCALE GENOMIC DNA]</scope>
    <source>
        <strain evidence="1">LZ3.2</strain>
        <tissue evidence="1">Leaf</tissue>
    </source>
</reference>
<organism evidence="1 2">
    <name type="scientific">Solanum commersonii</name>
    <name type="common">Commerson's wild potato</name>
    <name type="synonym">Commerson's nightshade</name>
    <dbReference type="NCBI Taxonomy" id="4109"/>
    <lineage>
        <taxon>Eukaryota</taxon>
        <taxon>Viridiplantae</taxon>
        <taxon>Streptophyta</taxon>
        <taxon>Embryophyta</taxon>
        <taxon>Tracheophyta</taxon>
        <taxon>Spermatophyta</taxon>
        <taxon>Magnoliopsida</taxon>
        <taxon>eudicotyledons</taxon>
        <taxon>Gunneridae</taxon>
        <taxon>Pentapetalae</taxon>
        <taxon>asterids</taxon>
        <taxon>lamiids</taxon>
        <taxon>Solanales</taxon>
        <taxon>Solanaceae</taxon>
        <taxon>Solanoideae</taxon>
        <taxon>Solaneae</taxon>
        <taxon>Solanum</taxon>
    </lineage>
</organism>
<dbReference type="Proteomes" id="UP000824120">
    <property type="component" value="Chromosome 1"/>
</dbReference>
<dbReference type="EMBL" id="JACXVP010000001">
    <property type="protein sequence ID" value="KAG5630366.1"/>
    <property type="molecule type" value="Genomic_DNA"/>
</dbReference>
<accession>A0A9J6B0W0</accession>
<gene>
    <name evidence="1" type="ORF">H5410_002083</name>
</gene>
<keyword evidence="2" id="KW-1185">Reference proteome</keyword>
<sequence>MYDFTHRFAPIFQPTFVLAHSRSKRSFKVCNGAECKVFITRDSIRYLASHNEMQSVHILAMQLHFASS</sequence>
<dbReference type="AlphaFoldDB" id="A0A9J6B0W0"/>
<comment type="caution">
    <text evidence="1">The sequence shown here is derived from an EMBL/GenBank/DDBJ whole genome shotgun (WGS) entry which is preliminary data.</text>
</comment>